<dbReference type="InterPro" id="IPR026286">
    <property type="entry name" value="MaiA/AMDase"/>
</dbReference>
<sequence length="59" mass="6432">MDAIVQVGTNLPMARVAGIAEFWLGKPVAALNTATYWHALRQCGIDDKVQGFGRLLAEF</sequence>
<gene>
    <name evidence="1" type="ORF">JMJ56_21690</name>
</gene>
<keyword evidence="2" id="KW-1185">Reference proteome</keyword>
<dbReference type="RefSeq" id="WP_202833865.1">
    <property type="nucleotide sequence ID" value="NZ_JAETWB010000015.1"/>
</dbReference>
<name>A0ABS1U900_9PROT</name>
<comment type="caution">
    <text evidence="1">The sequence shown here is derived from an EMBL/GenBank/DDBJ whole genome shotgun (WGS) entry which is preliminary data.</text>
</comment>
<evidence type="ECO:0000313" key="2">
    <source>
        <dbReference type="Proteomes" id="UP000660885"/>
    </source>
</evidence>
<dbReference type="Proteomes" id="UP000660885">
    <property type="component" value="Unassembled WGS sequence"/>
</dbReference>
<dbReference type="PANTHER" id="PTHR40267">
    <property type="entry name" value="BLR3294 PROTEIN"/>
    <property type="match status" value="1"/>
</dbReference>
<organism evidence="1 2">
    <name type="scientific">Belnapia arida</name>
    <dbReference type="NCBI Taxonomy" id="2804533"/>
    <lineage>
        <taxon>Bacteria</taxon>
        <taxon>Pseudomonadati</taxon>
        <taxon>Pseudomonadota</taxon>
        <taxon>Alphaproteobacteria</taxon>
        <taxon>Acetobacterales</taxon>
        <taxon>Roseomonadaceae</taxon>
        <taxon>Belnapia</taxon>
    </lineage>
</organism>
<evidence type="ECO:0000313" key="1">
    <source>
        <dbReference type="EMBL" id="MBL6080635.1"/>
    </source>
</evidence>
<evidence type="ECO:0008006" key="3">
    <source>
        <dbReference type="Google" id="ProtNLM"/>
    </source>
</evidence>
<reference evidence="1 2" key="1">
    <citation type="submission" date="2021-01" db="EMBL/GenBank/DDBJ databases">
        <title>Belnapia mucosa sp. nov. and Belnapia arida sp. nov., isolated from the Tabernas Desert (Almeria, Spain).</title>
        <authorList>
            <person name="Molina-Menor E."/>
            <person name="Vidal-Verdu A."/>
            <person name="Calonge A."/>
            <person name="Satari L."/>
            <person name="Pereto J."/>
            <person name="Porcar M."/>
        </authorList>
    </citation>
    <scope>NUCLEOTIDE SEQUENCE [LARGE SCALE GENOMIC DNA]</scope>
    <source>
        <strain evidence="1 2">T18</strain>
    </source>
</reference>
<protein>
    <recommendedName>
        <fullName evidence="3">Maleate isomerase</fullName>
    </recommendedName>
</protein>
<dbReference type="Gene3D" id="3.40.50.12500">
    <property type="match status" value="1"/>
</dbReference>
<dbReference type="InterPro" id="IPR053714">
    <property type="entry name" value="Iso_Racemase_Enz_sf"/>
</dbReference>
<dbReference type="EMBL" id="JAETWB010000015">
    <property type="protein sequence ID" value="MBL6080635.1"/>
    <property type="molecule type" value="Genomic_DNA"/>
</dbReference>
<accession>A0ABS1U900</accession>
<proteinExistence type="predicted"/>
<dbReference type="PANTHER" id="PTHR40267:SF1">
    <property type="entry name" value="BLR3294 PROTEIN"/>
    <property type="match status" value="1"/>
</dbReference>